<dbReference type="PANTHER" id="PTHR11117:SF2">
    <property type="entry name" value="SUCCINATE--COA LIGASE [ADP_GDP-FORMING] SUBUNIT ALPHA, MITOCHONDRIAL"/>
    <property type="match status" value="1"/>
</dbReference>
<evidence type="ECO:0000313" key="6">
    <source>
        <dbReference type="Proteomes" id="UP000639419"/>
    </source>
</evidence>
<dbReference type="InterPro" id="IPR036291">
    <property type="entry name" value="NAD(P)-bd_dom_sf"/>
</dbReference>
<dbReference type="InterPro" id="IPR033847">
    <property type="entry name" value="Citrt_syn/SCS-alpha_CS"/>
</dbReference>
<keyword evidence="3" id="KW-0547">Nucleotide-binding</keyword>
<dbReference type="SMART" id="SM00881">
    <property type="entry name" value="CoA_binding"/>
    <property type="match status" value="1"/>
</dbReference>
<dbReference type="SUPFAM" id="SSF51735">
    <property type="entry name" value="NAD(P)-binding Rossmann-fold domains"/>
    <property type="match status" value="1"/>
</dbReference>
<dbReference type="SUPFAM" id="SSF52210">
    <property type="entry name" value="Succinyl-CoA synthetase domains"/>
    <property type="match status" value="1"/>
</dbReference>
<evidence type="ECO:0000259" key="4">
    <source>
        <dbReference type="SMART" id="SM00881"/>
    </source>
</evidence>
<keyword evidence="6" id="KW-1185">Reference proteome</keyword>
<dbReference type="EMBL" id="WHOR01000539">
    <property type="protein sequence ID" value="NUB23277.1"/>
    <property type="molecule type" value="Genomic_DNA"/>
</dbReference>
<dbReference type="PANTHER" id="PTHR11117">
    <property type="entry name" value="SUCCINYL-COA LIGASE SUBUNIT ALPHA"/>
    <property type="match status" value="1"/>
</dbReference>
<dbReference type="NCBIfam" id="TIGR01019">
    <property type="entry name" value="sucCoAalpha"/>
    <property type="match status" value="1"/>
</dbReference>
<proteinExistence type="predicted"/>
<dbReference type="InterPro" id="IPR005811">
    <property type="entry name" value="SUCC_ACL_C"/>
</dbReference>
<dbReference type="Pfam" id="PF02629">
    <property type="entry name" value="CoA_binding"/>
    <property type="match status" value="1"/>
</dbReference>
<dbReference type="PRINTS" id="PR01798">
    <property type="entry name" value="SCOASYNTHASE"/>
</dbReference>
<accession>A0ABX2L5N6</accession>
<name>A0ABX2L5N6_9PROT</name>
<comment type="caution">
    <text evidence="5">The sequence shown here is derived from an EMBL/GenBank/DDBJ whole genome shotgun (WGS) entry which is preliminary data.</text>
</comment>
<keyword evidence="1" id="KW-0816">Tricarboxylic acid cycle</keyword>
<dbReference type="InterPro" id="IPR003781">
    <property type="entry name" value="CoA-bd"/>
</dbReference>
<feature type="domain" description="CoA-binding" evidence="4">
    <location>
        <begin position="4"/>
        <end position="100"/>
    </location>
</feature>
<dbReference type="Proteomes" id="UP000639419">
    <property type="component" value="Unassembled WGS sequence"/>
</dbReference>
<gene>
    <name evidence="5" type="primary">sucD</name>
    <name evidence="5" type="ORF">GBZ26_29695</name>
</gene>
<dbReference type="Gene3D" id="3.40.50.261">
    <property type="entry name" value="Succinyl-CoA synthetase domains"/>
    <property type="match status" value="1"/>
</dbReference>
<evidence type="ECO:0000256" key="2">
    <source>
        <dbReference type="ARBA" id="ARBA00022598"/>
    </source>
</evidence>
<dbReference type="EC" id="6.2.1.5" evidence="5"/>
<dbReference type="Gene3D" id="3.40.50.720">
    <property type="entry name" value="NAD(P)-binding Rossmann-like Domain"/>
    <property type="match status" value="1"/>
</dbReference>
<evidence type="ECO:0000313" key="5">
    <source>
        <dbReference type="EMBL" id="NUB23277.1"/>
    </source>
</evidence>
<feature type="non-terminal residue" evidence="5">
    <location>
        <position position="227"/>
    </location>
</feature>
<dbReference type="GO" id="GO:0004775">
    <property type="term" value="F:succinate-CoA ligase (ADP-forming) activity"/>
    <property type="evidence" value="ECO:0007669"/>
    <property type="project" value="UniProtKB-EC"/>
</dbReference>
<keyword evidence="2 5" id="KW-0436">Ligase</keyword>
<evidence type="ECO:0000256" key="1">
    <source>
        <dbReference type="ARBA" id="ARBA00022532"/>
    </source>
</evidence>
<evidence type="ECO:0000256" key="3">
    <source>
        <dbReference type="ARBA" id="ARBA00022741"/>
    </source>
</evidence>
<dbReference type="PROSITE" id="PS01216">
    <property type="entry name" value="SUCCINYL_COA_LIG_1"/>
    <property type="match status" value="1"/>
</dbReference>
<protein>
    <submittedName>
        <fullName evidence="5">Succinate--CoA ligase subunit alpha</fullName>
        <ecNumber evidence="5">6.2.1.5</ecNumber>
    </submittedName>
</protein>
<dbReference type="InterPro" id="IPR016102">
    <property type="entry name" value="Succinyl-CoA_synth-like"/>
</dbReference>
<reference evidence="5 6" key="1">
    <citation type="submission" date="2019-10" db="EMBL/GenBank/DDBJ databases">
        <title>Genome sequence of Azospirillum formosense CC-Nfb-7.</title>
        <authorList>
            <person name="Ambrosini A."/>
            <person name="Sant'Anna F.H."/>
            <person name="Cassan F.D."/>
            <person name="Souza E.M."/>
            <person name="Passaglia L.M.P."/>
        </authorList>
    </citation>
    <scope>NUCLEOTIDE SEQUENCE [LARGE SCALE GENOMIC DNA]</scope>
    <source>
        <strain evidence="5 6">CC-NFb-7</strain>
    </source>
</reference>
<dbReference type="InterPro" id="IPR005810">
    <property type="entry name" value="CoA_lig_alpha"/>
</dbReference>
<organism evidence="5 6">
    <name type="scientific">Azospirillum formosense</name>
    <dbReference type="NCBI Taxonomy" id="861533"/>
    <lineage>
        <taxon>Bacteria</taxon>
        <taxon>Pseudomonadati</taxon>
        <taxon>Pseudomonadota</taxon>
        <taxon>Alphaproteobacteria</taxon>
        <taxon>Rhodospirillales</taxon>
        <taxon>Azospirillaceae</taxon>
        <taxon>Azospirillum</taxon>
    </lineage>
</organism>
<sequence>MAVLVDKNTKVICQGFTGAQGTFHSEQAIAYGTKMVGGVTPGKGGTKHLDLPVFDTVADAVEKTGANASVIYVPPPFAADAILEAIDAEIPLVVCITEGIPVLDMVRVKRALGNSKTRLIGPNCPGIITPDECKIGIMPGHIHKRGKIGIVSRSGTLTYEAVAQTTAAGLGQTTCIGIGGDPVNGTNFVDSLELFLKDPETEGIIMIGEIGGDAEVKGAEFIRDSGT</sequence>
<dbReference type="NCBIfam" id="NF004230">
    <property type="entry name" value="PRK05678.1"/>
    <property type="match status" value="1"/>
</dbReference>
<dbReference type="Pfam" id="PF00549">
    <property type="entry name" value="Ligase_CoA"/>
    <property type="match status" value="1"/>
</dbReference>
<dbReference type="RefSeq" id="WP_174441839.1">
    <property type="nucleotide sequence ID" value="NZ_BAABCC010000041.1"/>
</dbReference>